<keyword evidence="1" id="KW-0732">Signal</keyword>
<evidence type="ECO:0000256" key="1">
    <source>
        <dbReference type="ARBA" id="ARBA00022729"/>
    </source>
</evidence>
<dbReference type="InterPro" id="IPR046450">
    <property type="entry name" value="PA_dom_sf"/>
</dbReference>
<dbReference type="Pfam" id="PF02225">
    <property type="entry name" value="PA"/>
    <property type="match status" value="1"/>
</dbReference>
<keyword evidence="2" id="KW-0325">Glycoprotein</keyword>
<accession>A0ABN8M6P6</accession>
<dbReference type="Gene3D" id="3.50.30.30">
    <property type="match status" value="1"/>
</dbReference>
<dbReference type="PANTHER" id="PTHR22702:SF1">
    <property type="entry name" value="PROTEASE-ASSOCIATED DOMAIN-CONTAINING PROTEIN 1"/>
    <property type="match status" value="1"/>
</dbReference>
<dbReference type="Proteomes" id="UP001159427">
    <property type="component" value="Unassembled WGS sequence"/>
</dbReference>
<evidence type="ECO:0000313" key="4">
    <source>
        <dbReference type="EMBL" id="CAH3025291.1"/>
    </source>
</evidence>
<evidence type="ECO:0000256" key="2">
    <source>
        <dbReference type="ARBA" id="ARBA00023180"/>
    </source>
</evidence>
<name>A0ABN8M6P6_9CNID</name>
<evidence type="ECO:0000259" key="3">
    <source>
        <dbReference type="Pfam" id="PF02225"/>
    </source>
</evidence>
<keyword evidence="5" id="KW-1185">Reference proteome</keyword>
<gene>
    <name evidence="4" type="ORF">PEVE_00025619</name>
</gene>
<evidence type="ECO:0000313" key="5">
    <source>
        <dbReference type="Proteomes" id="UP001159427"/>
    </source>
</evidence>
<dbReference type="SUPFAM" id="SSF52025">
    <property type="entry name" value="PA domain"/>
    <property type="match status" value="1"/>
</dbReference>
<comment type="caution">
    <text evidence="4">The sequence shown here is derived from an EMBL/GenBank/DDBJ whole genome shotgun (WGS) entry which is preliminary data.</text>
</comment>
<dbReference type="EMBL" id="CALNXI010000345">
    <property type="protein sequence ID" value="CAH3025291.1"/>
    <property type="molecule type" value="Genomic_DNA"/>
</dbReference>
<protein>
    <recommendedName>
        <fullName evidence="3">PA domain-containing protein</fullName>
    </recommendedName>
</protein>
<dbReference type="InterPro" id="IPR003137">
    <property type="entry name" value="PA_domain"/>
</dbReference>
<reference evidence="4 5" key="1">
    <citation type="submission" date="2022-05" db="EMBL/GenBank/DDBJ databases">
        <authorList>
            <consortium name="Genoscope - CEA"/>
            <person name="William W."/>
        </authorList>
    </citation>
    <scope>NUCLEOTIDE SEQUENCE [LARGE SCALE GENOMIC DNA]</scope>
</reference>
<proteinExistence type="predicted"/>
<dbReference type="PANTHER" id="PTHR22702">
    <property type="entry name" value="PROTEASE-ASSOCIATED DOMAIN-CONTAINING PROTEIN"/>
    <property type="match status" value="1"/>
</dbReference>
<sequence length="226" mass="25056">MRDAPSNAVYIASKMRHTKKVFVPLRKISWLIFVFPLLLLQCSLGQQKVHVFTATDFMLFDTNDLLYFEVLRPKNISYIYKVRPAKDFGGKFEFQSDTVTVNLVAADPPDACYSVINGEALQKSIALVERGGCSFVSKVKTVENHGAIAVFIADNHHDNGEALVDMVHDGTKRDVHIPAGFMLGSDGYHIKRGIEGAGMQGAVISIPLNVTTNPSLYARQPPWSSW</sequence>
<organism evidence="4 5">
    <name type="scientific">Porites evermanni</name>
    <dbReference type="NCBI Taxonomy" id="104178"/>
    <lineage>
        <taxon>Eukaryota</taxon>
        <taxon>Metazoa</taxon>
        <taxon>Cnidaria</taxon>
        <taxon>Anthozoa</taxon>
        <taxon>Hexacorallia</taxon>
        <taxon>Scleractinia</taxon>
        <taxon>Fungiina</taxon>
        <taxon>Poritidae</taxon>
        <taxon>Porites</taxon>
    </lineage>
</organism>
<feature type="domain" description="PA" evidence="3">
    <location>
        <begin position="99"/>
        <end position="188"/>
    </location>
</feature>